<protein>
    <submittedName>
        <fullName evidence="1">Uncharacterized protein</fullName>
    </submittedName>
</protein>
<sequence>MRAAAGRDREASACRAVFRMSCVGARRLARAARVPLPKRARRLARNRAPDCR</sequence>
<dbReference type="EMBL" id="CM000833">
    <property type="protein sequence ID" value="EET02898.1"/>
    <property type="molecule type" value="Genomic_DNA"/>
</dbReference>
<reference evidence="1" key="1">
    <citation type="submission" date="2009-05" db="EMBL/GenBank/DDBJ databases">
        <authorList>
            <person name="Harkins D.M."/>
            <person name="DeShazer D."/>
            <person name="Woods D.E."/>
            <person name="Brinkac L.M."/>
            <person name="Brown K.A."/>
            <person name="Hung G.C."/>
            <person name="Tuanyok A."/>
            <person name="Zhang B."/>
            <person name="Nierman W.C."/>
        </authorList>
    </citation>
    <scope>NUCLEOTIDE SEQUENCE [LARGE SCALE GENOMIC DNA]</scope>
    <source>
        <strain evidence="1">1710a</strain>
    </source>
</reference>
<dbReference type="AlphaFoldDB" id="A0A0E1VQ30"/>
<dbReference type="Proteomes" id="UP000001812">
    <property type="component" value="Chromosome II"/>
</dbReference>
<proteinExistence type="predicted"/>
<name>A0A0E1VQ30_BURPE</name>
<gene>
    <name evidence="1" type="ORF">BURPS1710A_A2901</name>
</gene>
<organism evidence="1">
    <name type="scientific">Burkholderia pseudomallei 1710a</name>
    <dbReference type="NCBI Taxonomy" id="320371"/>
    <lineage>
        <taxon>Bacteria</taxon>
        <taxon>Pseudomonadati</taxon>
        <taxon>Pseudomonadota</taxon>
        <taxon>Betaproteobacteria</taxon>
        <taxon>Burkholderiales</taxon>
        <taxon>Burkholderiaceae</taxon>
        <taxon>Burkholderia</taxon>
        <taxon>pseudomallei group</taxon>
    </lineage>
</organism>
<accession>A0A0E1VQ30</accession>
<evidence type="ECO:0000313" key="1">
    <source>
        <dbReference type="EMBL" id="EET02898.1"/>
    </source>
</evidence>
<dbReference type="HOGENOM" id="CLU_3077664_0_0_4"/>